<dbReference type="Pfam" id="PF08241">
    <property type="entry name" value="Methyltransf_11"/>
    <property type="match status" value="1"/>
</dbReference>
<evidence type="ECO:0000259" key="1">
    <source>
        <dbReference type="Pfam" id="PF08241"/>
    </source>
</evidence>
<geneLocation type="plasmid" evidence="3">
    <name>padpro</name>
</geneLocation>
<dbReference type="Gene3D" id="3.40.50.150">
    <property type="entry name" value="Vaccinia Virus protein VP39"/>
    <property type="match status" value="1"/>
</dbReference>
<proteinExistence type="predicted"/>
<accession>A0A2C8FFT4</accession>
<organism evidence="2 3">
    <name type="scientific">Pseudodesulfovibrio profundus</name>
    <dbReference type="NCBI Taxonomy" id="57320"/>
    <lineage>
        <taxon>Bacteria</taxon>
        <taxon>Pseudomonadati</taxon>
        <taxon>Thermodesulfobacteriota</taxon>
        <taxon>Desulfovibrionia</taxon>
        <taxon>Desulfovibrionales</taxon>
        <taxon>Desulfovibrionaceae</taxon>
    </lineage>
</organism>
<dbReference type="EMBL" id="LT907976">
    <property type="protein sequence ID" value="SOB62136.1"/>
    <property type="molecule type" value="Genomic_DNA"/>
</dbReference>
<feature type="domain" description="Methyltransferase type 11" evidence="1">
    <location>
        <begin position="131"/>
        <end position="189"/>
    </location>
</feature>
<dbReference type="CDD" id="cd02440">
    <property type="entry name" value="AdoMet_MTases"/>
    <property type="match status" value="1"/>
</dbReference>
<reference evidence="3" key="1">
    <citation type="submission" date="2017-09" db="EMBL/GenBank/DDBJ databases">
        <authorList>
            <person name="Regsiter A."/>
            <person name="William W."/>
        </authorList>
    </citation>
    <scope>NUCLEOTIDE SEQUENCE [LARGE SCALE GENOMIC DNA]</scope>
    <source>
        <strain evidence="3">500-1</strain>
        <plasmid evidence="3">padpro</plasmid>
    </source>
</reference>
<evidence type="ECO:0000313" key="2">
    <source>
        <dbReference type="EMBL" id="SOB62136.1"/>
    </source>
</evidence>
<name>A0A2C8FFT4_9BACT</name>
<dbReference type="InterPro" id="IPR013216">
    <property type="entry name" value="Methyltransf_11"/>
</dbReference>
<dbReference type="AlphaFoldDB" id="A0A2C8FFT4"/>
<dbReference type="KEGG" id="pprf:DPRO_PA0012"/>
<sequence length="279" mass="31181">MSIINAYNLELVKRIASFAEWERFFLSNPITDPKLINTLVDRIKKQGFLCSFSGGKVEPGLFNVQSANYREDFLYNGLNSRLRAVICELNKVVAEKGDNDIRIYAPEAVTPFALLLRGRYPRFLGSEYSDDQLVRDGLFPILCEDLLSLSFSDSAFDVVVINDVFEHVPDIDKCLEELARVIVPGGKLISTFPFNMGADESVVKARLTDSGIEHLTEPEYHGNPVDPQGSLVFEIPGWDILGRAQAAGWRKVEIVYHHSAKYGIISNGFSGIFTLVAEK</sequence>
<evidence type="ECO:0000313" key="3">
    <source>
        <dbReference type="Proteomes" id="UP000219215"/>
    </source>
</evidence>
<dbReference type="Proteomes" id="UP000219215">
    <property type="component" value="Plasmid paDPRO"/>
</dbReference>
<gene>
    <name evidence="2" type="ORF">DPRO_PA0012</name>
</gene>
<keyword evidence="3" id="KW-1185">Reference proteome</keyword>
<protein>
    <recommendedName>
        <fullName evidence="1">Methyltransferase type 11 domain-containing protein</fullName>
    </recommendedName>
</protein>
<keyword evidence="2" id="KW-0614">Plasmid</keyword>
<dbReference type="SUPFAM" id="SSF53335">
    <property type="entry name" value="S-adenosyl-L-methionine-dependent methyltransferases"/>
    <property type="match status" value="1"/>
</dbReference>
<dbReference type="GO" id="GO:0008757">
    <property type="term" value="F:S-adenosylmethionine-dependent methyltransferase activity"/>
    <property type="evidence" value="ECO:0007669"/>
    <property type="project" value="InterPro"/>
</dbReference>
<dbReference type="InterPro" id="IPR029063">
    <property type="entry name" value="SAM-dependent_MTases_sf"/>
</dbReference>